<keyword evidence="11" id="KW-1185">Reference proteome</keyword>
<dbReference type="GO" id="GO:0006508">
    <property type="term" value="P:proteolysis"/>
    <property type="evidence" value="ECO:0007669"/>
    <property type="project" value="UniProtKB-KW"/>
</dbReference>
<protein>
    <recommendedName>
        <fullName evidence="8">Peptidase S1 domain-containing protein</fullName>
    </recommendedName>
</protein>
<feature type="region of interest" description="Disordered" evidence="6">
    <location>
        <begin position="25"/>
        <end position="51"/>
    </location>
</feature>
<evidence type="ECO:0000256" key="1">
    <source>
        <dbReference type="ARBA" id="ARBA00022670"/>
    </source>
</evidence>
<keyword evidence="4" id="KW-1015">Disulfide bond</keyword>
<dbReference type="Proteomes" id="UP000000673">
    <property type="component" value="Unassembled WGS sequence"/>
</dbReference>
<evidence type="ECO:0000313" key="11">
    <source>
        <dbReference type="Proteomes" id="UP000000673"/>
    </source>
</evidence>
<dbReference type="InterPro" id="IPR009003">
    <property type="entry name" value="Peptidase_S1_PA"/>
</dbReference>
<dbReference type="InterPro" id="IPR043504">
    <property type="entry name" value="Peptidase_S1_PA_chymotrypsin"/>
</dbReference>
<feature type="chain" id="PRO_5010155661" description="Peptidase S1 domain-containing protein" evidence="7">
    <location>
        <begin position="23"/>
        <end position="296"/>
    </location>
</feature>
<dbReference type="InterPro" id="IPR050430">
    <property type="entry name" value="Peptidase_S1"/>
</dbReference>
<dbReference type="Gene3D" id="2.40.10.10">
    <property type="entry name" value="Trypsin-like serine proteases"/>
    <property type="match status" value="1"/>
</dbReference>
<reference evidence="9" key="3">
    <citation type="journal article" date="2013" name="Nucleic Acids Res.">
        <title>The genome of Anopheles darlingi, the main neotropical malaria vector.</title>
        <authorList>
            <person name="Marinotti O."/>
            <person name="Cerqueira G.C."/>
            <person name="de Almeida L.G."/>
            <person name="Ferro M.I."/>
            <person name="Loreto E.L."/>
            <person name="Zaha A."/>
            <person name="Teixeira S.M."/>
            <person name="Wespiser A.R."/>
            <person name="Almeida E Silva A."/>
            <person name="Schlindwein A.D."/>
            <person name="Pacheco A.C."/>
            <person name="Silva A.L."/>
            <person name="Graveley B.R."/>
            <person name="Walenz B.P."/>
            <person name="Lima Bde A."/>
            <person name="Ribeiro C.A."/>
            <person name="Nunes-Silva C.G."/>
            <person name="de Carvalho C.R."/>
            <person name="Soares C.M."/>
            <person name="de Menezes C.B."/>
            <person name="Matiolli C."/>
            <person name="Caffrey D."/>
            <person name="Araujo D.A."/>
            <person name="de Oliveira D.M."/>
            <person name="Golenbock D."/>
            <person name="Grisard E.C."/>
            <person name="Fantinatti-Garboggini F."/>
            <person name="de Carvalho F.M."/>
            <person name="Barcellos F.G."/>
            <person name="Prosdocimi F."/>
            <person name="May G."/>
            <person name="Azevedo Junior G.M."/>
            <person name="Guimaraes G.M."/>
            <person name="Goldman G.H."/>
            <person name="Padilha I.Q."/>
            <person name="Batista Jda S."/>
            <person name="Ferro J.A."/>
            <person name="Ribeiro J.M."/>
            <person name="Fietto J.L."/>
            <person name="Dabbas K.M."/>
            <person name="Cerdeira L."/>
            <person name="Agnez-Lima L.F."/>
            <person name="Brocchi M."/>
            <person name="de Carvalho M.O."/>
            <person name="Teixeira Mde M."/>
            <person name="Diniz Maia Mde M."/>
            <person name="Goldman M.H."/>
            <person name="Cruz Schneider M.P."/>
            <person name="Felipe M.S."/>
            <person name="Hungria M."/>
            <person name="Nicolas M.F."/>
            <person name="Pereira M."/>
            <person name="Montes M.A."/>
            <person name="Cantao M.E."/>
            <person name="Vincentz M."/>
            <person name="Rafael M.S."/>
            <person name="Silverman N."/>
            <person name="Stoco P.H."/>
            <person name="Souza R.C."/>
            <person name="Vicentini R."/>
            <person name="Gazzinelli R.T."/>
            <person name="Neves Rde O."/>
            <person name="Silva R."/>
            <person name="Astolfi-Filho S."/>
            <person name="Maciel T.E."/>
            <person name="Urmenyi T.P."/>
            <person name="Tadei W.P."/>
            <person name="Camargo E.P."/>
            <person name="de Vasconcelos A.T."/>
        </authorList>
    </citation>
    <scope>NUCLEOTIDE SEQUENCE</scope>
</reference>
<feature type="signal peptide" evidence="7">
    <location>
        <begin position="1"/>
        <end position="22"/>
    </location>
</feature>
<dbReference type="InterPro" id="IPR001254">
    <property type="entry name" value="Trypsin_dom"/>
</dbReference>
<dbReference type="SMART" id="SM00020">
    <property type="entry name" value="Tryp_SPc"/>
    <property type="match status" value="1"/>
</dbReference>
<keyword evidence="3" id="KW-0720">Serine protease</keyword>
<dbReference type="PROSITE" id="PS50240">
    <property type="entry name" value="TRYPSIN_DOM"/>
    <property type="match status" value="1"/>
</dbReference>
<dbReference type="PANTHER" id="PTHR24276">
    <property type="entry name" value="POLYSERASE-RELATED"/>
    <property type="match status" value="1"/>
</dbReference>
<proteinExistence type="inferred from homology"/>
<dbReference type="HOGENOM" id="CLU_963836_0_0_1"/>
<evidence type="ECO:0000259" key="8">
    <source>
        <dbReference type="PROSITE" id="PS50240"/>
    </source>
</evidence>
<keyword evidence="7" id="KW-0732">Signal</keyword>
<evidence type="ECO:0000313" key="9">
    <source>
        <dbReference type="EMBL" id="ETN64558.1"/>
    </source>
</evidence>
<dbReference type="AlphaFoldDB" id="W5JMM1"/>
<reference evidence="9" key="2">
    <citation type="submission" date="2010-05" db="EMBL/GenBank/DDBJ databases">
        <authorList>
            <person name="Almeida L.G."/>
            <person name="Nicolas M.F."/>
            <person name="Souza R.C."/>
            <person name="Vasconcelos A.T.R."/>
        </authorList>
    </citation>
    <scope>NUCLEOTIDE SEQUENCE</scope>
</reference>
<dbReference type="GO" id="GO:0004252">
    <property type="term" value="F:serine-type endopeptidase activity"/>
    <property type="evidence" value="ECO:0007669"/>
    <property type="project" value="InterPro"/>
</dbReference>
<reference evidence="9 11" key="1">
    <citation type="journal article" date="2010" name="BMC Genomics">
        <title>Combination of measures distinguishes pre-miRNAs from other stem-loops in the genome of the newly sequenced Anopheles darlingi.</title>
        <authorList>
            <person name="Mendes N.D."/>
            <person name="Freitas A.T."/>
            <person name="Vasconcelos A.T."/>
            <person name="Sagot M.F."/>
        </authorList>
    </citation>
    <scope>NUCLEOTIDE SEQUENCE</scope>
</reference>
<reference evidence="10" key="4">
    <citation type="submission" date="2015-06" db="UniProtKB">
        <authorList>
            <consortium name="EnsemblMetazoa"/>
        </authorList>
    </citation>
    <scope>IDENTIFICATION</scope>
</reference>
<dbReference type="EnsemblMetazoa" id="ADAC003696-RA">
    <property type="protein sequence ID" value="ADAC003696-PA"/>
    <property type="gene ID" value="ADAC003696"/>
</dbReference>
<name>W5JMM1_ANODA</name>
<organism evidence="9">
    <name type="scientific">Anopheles darlingi</name>
    <name type="common">Mosquito</name>
    <dbReference type="NCBI Taxonomy" id="43151"/>
    <lineage>
        <taxon>Eukaryota</taxon>
        <taxon>Metazoa</taxon>
        <taxon>Ecdysozoa</taxon>
        <taxon>Arthropoda</taxon>
        <taxon>Hexapoda</taxon>
        <taxon>Insecta</taxon>
        <taxon>Pterygota</taxon>
        <taxon>Neoptera</taxon>
        <taxon>Endopterygota</taxon>
        <taxon>Diptera</taxon>
        <taxon>Nematocera</taxon>
        <taxon>Culicoidea</taxon>
        <taxon>Culicidae</taxon>
        <taxon>Anophelinae</taxon>
        <taxon>Anopheles</taxon>
    </lineage>
</organism>
<evidence type="ECO:0000256" key="3">
    <source>
        <dbReference type="ARBA" id="ARBA00022825"/>
    </source>
</evidence>
<accession>W5JMM1</accession>
<comment type="similarity">
    <text evidence="5">Belongs to the peptidase S1 family. CLIP subfamily.</text>
</comment>
<dbReference type="PANTHER" id="PTHR24276:SF96">
    <property type="entry name" value="PEPTIDASE S1 DOMAIN-CONTAINING PROTEIN"/>
    <property type="match status" value="1"/>
</dbReference>
<sequence length="296" mass="30750">MKQSAKLIFLVLLLGAAHLGKAQQEESDVADADSPGVDEQNGSNQPSGGNRVGRIYTGVNAASANQPYAAVLSLNSGSTSTKAMGAIISNTTVLTSASAVLSAGSITAITVVVGSSPGILGGTFRYDYKGYELHSGFDSATLANDVAIITMGSSFAGLTNVQPIAMATTEIAVSTTTRTKCVVLGWGQTTSTTTNFRLSQADYELLTDQECATEFKQSLPSSLLCARSVSGYACNMDGGAPLVCNGQLYGILTNQTGCTASSTPKIQKFAKLPVIRIPWNIPTISNPPRKNYVSCP</sequence>
<keyword evidence="1" id="KW-0645">Protease</keyword>
<keyword evidence="2" id="KW-0378">Hydrolase</keyword>
<gene>
    <name evidence="9" type="ORF">AND_003696</name>
</gene>
<dbReference type="STRING" id="43151.W5JMM1"/>
<feature type="domain" description="Peptidase S1" evidence="8">
    <location>
        <begin position="55"/>
        <end position="285"/>
    </location>
</feature>
<evidence type="ECO:0000256" key="2">
    <source>
        <dbReference type="ARBA" id="ARBA00022801"/>
    </source>
</evidence>
<dbReference type="VEuPathDB" id="VectorBase:ADAR2_004882"/>
<evidence type="ECO:0000256" key="4">
    <source>
        <dbReference type="ARBA" id="ARBA00023157"/>
    </source>
</evidence>
<dbReference type="eggNOG" id="KOG3627">
    <property type="taxonomic scope" value="Eukaryota"/>
</dbReference>
<evidence type="ECO:0000256" key="7">
    <source>
        <dbReference type="SAM" id="SignalP"/>
    </source>
</evidence>
<dbReference type="VEuPathDB" id="VectorBase:ADAC003696"/>
<evidence type="ECO:0000313" key="10">
    <source>
        <dbReference type="EnsemblMetazoa" id="ADAC003696-PA"/>
    </source>
</evidence>
<evidence type="ECO:0000256" key="5">
    <source>
        <dbReference type="ARBA" id="ARBA00024195"/>
    </source>
</evidence>
<dbReference type="EMBL" id="ADMH02000966">
    <property type="protein sequence ID" value="ETN64558.1"/>
    <property type="molecule type" value="Genomic_DNA"/>
</dbReference>
<dbReference type="Pfam" id="PF00089">
    <property type="entry name" value="Trypsin"/>
    <property type="match status" value="1"/>
</dbReference>
<dbReference type="SUPFAM" id="SSF50494">
    <property type="entry name" value="Trypsin-like serine proteases"/>
    <property type="match status" value="1"/>
</dbReference>
<evidence type="ECO:0000256" key="6">
    <source>
        <dbReference type="SAM" id="MobiDB-lite"/>
    </source>
</evidence>